<evidence type="ECO:0000313" key="2">
    <source>
        <dbReference type="EMBL" id="CAJ1399340.1"/>
    </source>
</evidence>
<proteinExistence type="predicted"/>
<dbReference type="AlphaFoldDB" id="A0AA36J4A1"/>
<organism evidence="2 3">
    <name type="scientific">Effrenium voratum</name>
    <dbReference type="NCBI Taxonomy" id="2562239"/>
    <lineage>
        <taxon>Eukaryota</taxon>
        <taxon>Sar</taxon>
        <taxon>Alveolata</taxon>
        <taxon>Dinophyceae</taxon>
        <taxon>Suessiales</taxon>
        <taxon>Symbiodiniaceae</taxon>
        <taxon>Effrenium</taxon>
    </lineage>
</organism>
<feature type="compositionally biased region" description="Basic and acidic residues" evidence="1">
    <location>
        <begin position="300"/>
        <end position="312"/>
    </location>
</feature>
<feature type="compositionally biased region" description="Acidic residues" evidence="1">
    <location>
        <begin position="466"/>
        <end position="481"/>
    </location>
</feature>
<feature type="compositionally biased region" description="Acidic residues" evidence="1">
    <location>
        <begin position="344"/>
        <end position="361"/>
    </location>
</feature>
<feature type="compositionally biased region" description="Low complexity" evidence="1">
    <location>
        <begin position="144"/>
        <end position="156"/>
    </location>
</feature>
<feature type="compositionally biased region" description="Basic and acidic residues" evidence="1">
    <location>
        <begin position="393"/>
        <end position="413"/>
    </location>
</feature>
<accession>A0AA36J4A1</accession>
<dbReference type="EMBL" id="CAUJNA010003331">
    <property type="protein sequence ID" value="CAJ1399340.1"/>
    <property type="molecule type" value="Genomic_DNA"/>
</dbReference>
<evidence type="ECO:0000313" key="3">
    <source>
        <dbReference type="Proteomes" id="UP001178507"/>
    </source>
</evidence>
<keyword evidence="3" id="KW-1185">Reference proteome</keyword>
<feature type="compositionally biased region" description="Acidic residues" evidence="1">
    <location>
        <begin position="370"/>
        <end position="392"/>
    </location>
</feature>
<name>A0AA36J4A1_9DINO</name>
<feature type="compositionally biased region" description="Pro residues" evidence="1">
    <location>
        <begin position="196"/>
        <end position="205"/>
    </location>
</feature>
<gene>
    <name evidence="2" type="ORF">EVOR1521_LOCUS22887</name>
</gene>
<comment type="caution">
    <text evidence="2">The sequence shown here is derived from an EMBL/GenBank/DDBJ whole genome shotgun (WGS) entry which is preliminary data.</text>
</comment>
<protein>
    <submittedName>
        <fullName evidence="2">Uncharacterized protein</fullName>
    </submittedName>
</protein>
<dbReference type="Proteomes" id="UP001178507">
    <property type="component" value="Unassembled WGS sequence"/>
</dbReference>
<evidence type="ECO:0000256" key="1">
    <source>
        <dbReference type="SAM" id="MobiDB-lite"/>
    </source>
</evidence>
<feature type="region of interest" description="Disordered" evidence="1">
    <location>
        <begin position="458"/>
        <end position="493"/>
    </location>
</feature>
<feature type="region of interest" description="Disordered" evidence="1">
    <location>
        <begin position="137"/>
        <end position="441"/>
    </location>
</feature>
<reference evidence="2" key="1">
    <citation type="submission" date="2023-08" db="EMBL/GenBank/DDBJ databases">
        <authorList>
            <person name="Chen Y."/>
            <person name="Shah S."/>
            <person name="Dougan E. K."/>
            <person name="Thang M."/>
            <person name="Chan C."/>
        </authorList>
    </citation>
    <scope>NUCLEOTIDE SEQUENCE</scope>
</reference>
<sequence length="507" mass="55205">MAGVEQGCSDGLLQPCEPVTGACLPSGKPRWLRRSSLVRRMSDFDIAPDKLDWQRIRLREERRVEANIKQILAKRTTVPMWVDSLRSTVRRRRKRSNARHMAVIRVRDLPTLHGNLMQEHWPASPGAPRKPFVRSVIQTPEGPTTPTKVSSPPSKVNSCEGHAGTWPGAAKPSTARTPRPGGEAMVRAAYGKPTASPSPTPPPTEPTAHRPAHAFRRPAPAPERAQKPSEVPQAAPGPTLADLVAEAEEASEVPAQHEATGREEEEAKEEATAREEEEVENEEATAREEATEAAVDDEEATARVDDEEATAREEEEVENEEATAREESAEAAVDDEEATAREEAEVDDEEATAREEEEVEKEEATARAEEEVEKEEGAAMEEEEVENEDECGREEAFVREGAVKNSREGHLPLDELSTCAGSPVSPETLAGSPVHEEHLGRGVLPNGLGFLAPMAPRVHTPVHDESSEEGEEADLLEEDLPSESSQMAADQAADLASELVGQVSLCE</sequence>